<sequence length="1072" mass="115408">ACYETATFNTTSCEWDVTGTQPVQPVIACYETATFNTTSCEWDVTGTQPVQPVIACYETATFNTTTCEWDVTGTQPVQPVMACYETATFNTTSCEWDVTGTQPVQPVIACYETATFNTTSCEWDVTGTQPVQPVIACYETATFNTTTCDWDVTGTQPIQPVMACYETATFNTTSCEWDVTGTQPVQPVLDLLPRTCIEKETVFEISNYDVQYTYIILPNAGVMRDGNLIKATTGNYTIEAMINGCSSPTTAFTVGSQICAVNDNIGVMDTAKNTTTDFSIFKNDILNGSEVAPSDVILSSPSSPFFTLNSNGTFEIAPNTPTGTYQIPYTICETSNPTNCSSAVVTVSIICNSTKVSGVIMNENSNTPLVNVPITLKPINGTTGATLIRITKTDGSYSFDGMIPGDYVLQVQDANLNTAQELFNTNPSFLILEVENCQYLERNFGYASTDLPVMGDFVWYDLNNNGIQDEWYDANNDGLVTQNMPDVNGVIDYSKWEWIDFNGDGSYLGKENAGELNAAGFGNGSTNVPNIFITGPNDYSRSITMGIQGYWRARADKGNYGEYRVEFIKESLMESASEAMAASGLVKVLPGFTKKRTANTQTAKSNRFVDCASTTNTVLFTTIDDTHRVRLDLDFGISCKTYATLEAKDDSISDVNGSSGALGVLNLLRNDIKDGNAIQPTDVIVTGINLPSGFVLHPNGVVDVAPNTDEGTYTFTYQICESGTSNCATATVTIDVVVPPAPAPIPDPVIIPILVVANDSATADGINGSVAFLNVLGNDSLDGTSINPSQISLQGLHLPKGIVLNPDGTIDVAPNTAGGNYVFDYQVCDIANPTNCKTATVNLFVESPSIALIKTAVFNDENGSGYANAGETITYSFTVVNTGNTVLENISISDPLPGIQIKGGPITLGVNQTDESTFTATYAVTQSDINAGKVVNQATVNATTASGIEVEDLSDASSLTADNPTIVSLEGCVIKVFNAMTLNGDGENERFYIQGIECYPENKVEIYNRWGVLVYESEHYNNVDHVFKGFSEGRVTVKETGGLPTGTYFYVLKYQDNSAQTQQQAGYLYITN</sequence>
<dbReference type="Pfam" id="PF24346">
    <property type="entry name" value="DUF7507"/>
    <property type="match status" value="1"/>
</dbReference>
<name>A0A934UJU1_9FLAO</name>
<dbReference type="Pfam" id="PF13585">
    <property type="entry name" value="CHU_C"/>
    <property type="match status" value="1"/>
</dbReference>
<organism evidence="2 3">
    <name type="scientific">Flavobacterium agrisoli</name>
    <dbReference type="NCBI Taxonomy" id="2793066"/>
    <lineage>
        <taxon>Bacteria</taxon>
        <taxon>Pseudomonadati</taxon>
        <taxon>Bacteroidota</taxon>
        <taxon>Flavobacteriia</taxon>
        <taxon>Flavobacteriales</taxon>
        <taxon>Flavobacteriaceae</taxon>
        <taxon>Flavobacterium</taxon>
    </lineage>
</organism>
<evidence type="ECO:0000259" key="1">
    <source>
        <dbReference type="Pfam" id="PF24346"/>
    </source>
</evidence>
<dbReference type="RefSeq" id="WP_200106383.1">
    <property type="nucleotide sequence ID" value="NZ_JAEHFV010000004.1"/>
</dbReference>
<reference evidence="2" key="1">
    <citation type="submission" date="2020-12" db="EMBL/GenBank/DDBJ databases">
        <title>Bacterial novel species Flavobacterium sp. SE-1-e isolated from soil.</title>
        <authorList>
            <person name="Jung H.-Y."/>
        </authorList>
    </citation>
    <scope>NUCLEOTIDE SEQUENCE</scope>
    <source>
        <strain evidence="2">SE-1-e</strain>
    </source>
</reference>
<feature type="non-terminal residue" evidence="2">
    <location>
        <position position="1"/>
    </location>
</feature>
<keyword evidence="3" id="KW-1185">Reference proteome</keyword>
<dbReference type="AlphaFoldDB" id="A0A934UJU1"/>
<gene>
    <name evidence="2" type="ORF">I5M07_10390</name>
</gene>
<feature type="domain" description="DUF7507" evidence="1">
    <location>
        <begin position="847"/>
        <end position="952"/>
    </location>
</feature>
<comment type="caution">
    <text evidence="2">The sequence shown here is derived from an EMBL/GenBank/DDBJ whole genome shotgun (WGS) entry which is preliminary data.</text>
</comment>
<evidence type="ECO:0000313" key="2">
    <source>
        <dbReference type="EMBL" id="MBK0370247.1"/>
    </source>
</evidence>
<dbReference type="NCBIfam" id="TIGR01451">
    <property type="entry name" value="B_ant_repeat"/>
    <property type="match status" value="1"/>
</dbReference>
<protein>
    <submittedName>
        <fullName evidence="2">Gliding motility-associated C-terminal domain-containing protein</fullName>
    </submittedName>
</protein>
<evidence type="ECO:0000313" key="3">
    <source>
        <dbReference type="Proteomes" id="UP000609172"/>
    </source>
</evidence>
<proteinExistence type="predicted"/>
<accession>A0A934UJU1</accession>
<dbReference type="EMBL" id="JAEHFV010000004">
    <property type="protein sequence ID" value="MBK0370247.1"/>
    <property type="molecule type" value="Genomic_DNA"/>
</dbReference>
<dbReference type="SUPFAM" id="SSF49478">
    <property type="entry name" value="Cna protein B-type domain"/>
    <property type="match status" value="1"/>
</dbReference>
<dbReference type="InterPro" id="IPR055354">
    <property type="entry name" value="DUF7507"/>
</dbReference>
<dbReference type="InterPro" id="IPR047589">
    <property type="entry name" value="DUF11_rpt"/>
</dbReference>
<dbReference type="Gene3D" id="2.60.40.1120">
    <property type="entry name" value="Carboxypeptidase-like, regulatory domain"/>
    <property type="match status" value="1"/>
</dbReference>
<dbReference type="Proteomes" id="UP000609172">
    <property type="component" value="Unassembled WGS sequence"/>
</dbReference>